<sequence length="111" mass="12247">MGPGQILPLNIRSIISQLLAEKLPNIKTSKRVYSSQAMKPGQQLWGHGWGGIWSLTSTTFINIALHPWPPFLFKFSNFCYTNTKIYAIPAGVAEPACAGRLVDKNVLCVCN</sequence>
<evidence type="ECO:0000313" key="1">
    <source>
        <dbReference type="EMBL" id="PJC28175.1"/>
    </source>
</evidence>
<dbReference type="Proteomes" id="UP000229816">
    <property type="component" value="Unassembled WGS sequence"/>
</dbReference>
<reference evidence="2" key="1">
    <citation type="submission" date="2017-09" db="EMBL/GenBank/DDBJ databases">
        <title>Depth-based differentiation of microbial function through sediment-hosted aquifers and enrichment of novel symbionts in the deep terrestrial subsurface.</title>
        <authorList>
            <person name="Probst A.J."/>
            <person name="Ladd B."/>
            <person name="Jarett J.K."/>
            <person name="Geller-Mcgrath D.E."/>
            <person name="Sieber C.M.K."/>
            <person name="Emerson J.B."/>
            <person name="Anantharaman K."/>
            <person name="Thomas B.C."/>
            <person name="Malmstrom R."/>
            <person name="Stieglmeier M."/>
            <person name="Klingl A."/>
            <person name="Woyke T."/>
            <person name="Ryan C.M."/>
            <person name="Banfield J.F."/>
        </authorList>
    </citation>
    <scope>NUCLEOTIDE SEQUENCE [LARGE SCALE GENOMIC DNA]</scope>
</reference>
<name>A0A2M8ESS0_9BACT</name>
<organism evidence="1 2">
    <name type="scientific">Candidatus Shapirobacteria bacterium CG_4_9_14_0_2_um_filter_39_11</name>
    <dbReference type="NCBI Taxonomy" id="1974478"/>
    <lineage>
        <taxon>Bacteria</taxon>
        <taxon>Candidatus Shapironibacteriota</taxon>
    </lineage>
</organism>
<dbReference type="EMBL" id="PFSF01000032">
    <property type="protein sequence ID" value="PJC28175.1"/>
    <property type="molecule type" value="Genomic_DNA"/>
</dbReference>
<protein>
    <submittedName>
        <fullName evidence="1">Uncharacterized protein</fullName>
    </submittedName>
</protein>
<evidence type="ECO:0000313" key="2">
    <source>
        <dbReference type="Proteomes" id="UP000229816"/>
    </source>
</evidence>
<dbReference type="AlphaFoldDB" id="A0A2M8ESS0"/>
<gene>
    <name evidence="1" type="ORF">CO054_01515</name>
</gene>
<proteinExistence type="predicted"/>
<accession>A0A2M8ESS0</accession>
<comment type="caution">
    <text evidence="1">The sequence shown here is derived from an EMBL/GenBank/DDBJ whole genome shotgun (WGS) entry which is preliminary data.</text>
</comment>